<dbReference type="Pfam" id="PF04314">
    <property type="entry name" value="PCuAC"/>
    <property type="match status" value="1"/>
</dbReference>
<organism evidence="2 3">
    <name type="scientific">Streptomyces lacrimifluminis</name>
    <dbReference type="NCBI Taxonomy" id="1500077"/>
    <lineage>
        <taxon>Bacteria</taxon>
        <taxon>Bacillati</taxon>
        <taxon>Actinomycetota</taxon>
        <taxon>Actinomycetes</taxon>
        <taxon>Kitasatosporales</taxon>
        <taxon>Streptomycetaceae</taxon>
        <taxon>Streptomyces</taxon>
    </lineage>
</organism>
<dbReference type="InterPro" id="IPR058248">
    <property type="entry name" value="Lxx211020-like"/>
</dbReference>
<dbReference type="EMBL" id="BMMU01000007">
    <property type="protein sequence ID" value="GGJ29943.1"/>
    <property type="molecule type" value="Genomic_DNA"/>
</dbReference>
<dbReference type="PANTHER" id="PTHR36302:SF1">
    <property type="entry name" value="COPPER CHAPERONE PCU(A)C"/>
    <property type="match status" value="1"/>
</dbReference>
<dbReference type="SUPFAM" id="SSF110087">
    <property type="entry name" value="DR1885-like metal-binding protein"/>
    <property type="match status" value="1"/>
</dbReference>
<sequence>MRAALVPTGTCAAVLVLLSLYTASGAAGEPPQNITVSDGRIFRPTDSALTSAFFSIRNTGGTKDVLVSVSSLDLGVTVLARTVTENGENDTKPIGPVTVPAGGSLRMEPSTIKVAVLDPPTLELGKEIRFDLWFRNSGQVKATAVTVSPGPL</sequence>
<evidence type="ECO:0000313" key="2">
    <source>
        <dbReference type="EMBL" id="GGJ29943.1"/>
    </source>
</evidence>
<accession>A0A917KWY2</accession>
<dbReference type="InterPro" id="IPR007410">
    <property type="entry name" value="LpqE-like"/>
</dbReference>
<proteinExistence type="predicted"/>
<keyword evidence="3" id="KW-1185">Reference proteome</keyword>
<name>A0A917KWY2_9ACTN</name>
<feature type="signal peptide" evidence="1">
    <location>
        <begin position="1"/>
        <end position="26"/>
    </location>
</feature>
<evidence type="ECO:0000313" key="3">
    <source>
        <dbReference type="Proteomes" id="UP000625682"/>
    </source>
</evidence>
<reference evidence="2" key="2">
    <citation type="submission" date="2020-09" db="EMBL/GenBank/DDBJ databases">
        <authorList>
            <person name="Sun Q."/>
            <person name="Zhou Y."/>
        </authorList>
    </citation>
    <scope>NUCLEOTIDE SEQUENCE</scope>
    <source>
        <strain evidence="2">CGMCC 4.7272</strain>
    </source>
</reference>
<keyword evidence="1" id="KW-0732">Signal</keyword>
<dbReference type="InterPro" id="IPR036182">
    <property type="entry name" value="PCuAC_sf"/>
</dbReference>
<evidence type="ECO:0000256" key="1">
    <source>
        <dbReference type="SAM" id="SignalP"/>
    </source>
</evidence>
<gene>
    <name evidence="2" type="ORF">GCM10012282_28240</name>
</gene>
<protein>
    <recommendedName>
        <fullName evidence="4">Copper chaperone PCu(A)C</fullName>
    </recommendedName>
</protein>
<dbReference type="PANTHER" id="PTHR36302">
    <property type="entry name" value="BLR7088 PROTEIN"/>
    <property type="match status" value="1"/>
</dbReference>
<evidence type="ECO:0008006" key="4">
    <source>
        <dbReference type="Google" id="ProtNLM"/>
    </source>
</evidence>
<dbReference type="Gene3D" id="2.60.40.1890">
    <property type="entry name" value="PCu(A)C copper chaperone"/>
    <property type="match status" value="1"/>
</dbReference>
<dbReference type="AlphaFoldDB" id="A0A917KWY2"/>
<dbReference type="Proteomes" id="UP000625682">
    <property type="component" value="Unassembled WGS sequence"/>
</dbReference>
<comment type="caution">
    <text evidence="2">The sequence shown here is derived from an EMBL/GenBank/DDBJ whole genome shotgun (WGS) entry which is preliminary data.</text>
</comment>
<reference evidence="2" key="1">
    <citation type="journal article" date="2014" name="Int. J. Syst. Evol. Microbiol.">
        <title>Complete genome sequence of Corynebacterium casei LMG S-19264T (=DSM 44701T), isolated from a smear-ripened cheese.</title>
        <authorList>
            <consortium name="US DOE Joint Genome Institute (JGI-PGF)"/>
            <person name="Walter F."/>
            <person name="Albersmeier A."/>
            <person name="Kalinowski J."/>
            <person name="Ruckert C."/>
        </authorList>
    </citation>
    <scope>NUCLEOTIDE SEQUENCE</scope>
    <source>
        <strain evidence="2">CGMCC 4.7272</strain>
    </source>
</reference>
<feature type="chain" id="PRO_5037018768" description="Copper chaperone PCu(A)C" evidence="1">
    <location>
        <begin position="27"/>
        <end position="152"/>
    </location>
</feature>